<keyword evidence="1" id="KW-0175">Coiled coil</keyword>
<sequence length="1024" mass="115633">MRSDTLFHEWKGVFILETYLEVWAYKWVKTQPDTPLSTSNLEIVAYQLGLESVEAQLIVHQKNEVAYEEKIAVLEFEVKDKGNAITRLINHFDQTLKEKEDLKAKLEQFEISSKKLNKLINSQLSAKDKTGLGYGYQLSESDSEVLPSVLDSRLSDGDDNPTNDRFKKGDGYHVADLSFTGLDDSVYRYTANKASSSISKDSQTTVKPSFKKIEFTIARNESVKYDNQAEYNVPLPSHSHDPLPSGEDSLKLKELMDLCTNLSKKVLDLESEVIDIKSTYKAKIKKLESRVERLEEENMVLKELKGVHFTVDSDEPVMEKEESSKQGRKIAVIDADVLSMLDVNDEEPAGVKEVLEVVTATKLITKVVTTVGIDVNDANVQDTLITAAEATKVIVEVPKPRKRRDEEVARQLEVKLNADINWNAVIKQVKRSERLTNAVMKYQALKRKPLTKAQARRNMIVYLKNMTGYKMNYFKGEGESLEQEIAKKQKMNQETKELKKRLQIVPDDDDDVTMMKNFDRDYLESLWKIVRERFEKTEPKNYIDDYLLNTLKIMFEKPNVEANVWKDQKGKYGLAKVKGWKLFHSCGVHCLNLLTTRIFLLVEKMYPLTHFTLEQMVNDVRLEVDYESEMSLELLRLVKRQLNEGTIVQVKGLSDDQLCSKMSVFHNMMMSRGGELLAHYRGLTQSHHEYVLSIDSRLKGYEEKVVGLTGLEIQVSTLKKHVFGLNDKFSTSNASFSKSKAKGNEKKNNIKSISKSLNNLHSKVARLSAALNQATILEAERDEEILRLKATPSEFFSFFRGQFQGLDWKFLASDEFSRVQGELLSLASSARFECGLSCIGLRMSLPISKYDVKPLSIILQLELEKLFRLANVPILRDTRVSPPITKESTMTPVSKSLELSANVILASSVVALEQNEEQASVAVDGSNFKMTDGAAHSKYGGVFVQGTSHVLDDVAEVTVVGSERLSSGLTDVVVALSASEKGEGRVVCRRTLVAPRLGQTDCRCVVVNQWILSHATHPKPNGFP</sequence>
<dbReference type="AlphaFoldDB" id="A0A699HX37"/>
<organism evidence="2">
    <name type="scientific">Tanacetum cinerariifolium</name>
    <name type="common">Dalmatian daisy</name>
    <name type="synonym">Chrysanthemum cinerariifolium</name>
    <dbReference type="NCBI Taxonomy" id="118510"/>
    <lineage>
        <taxon>Eukaryota</taxon>
        <taxon>Viridiplantae</taxon>
        <taxon>Streptophyta</taxon>
        <taxon>Embryophyta</taxon>
        <taxon>Tracheophyta</taxon>
        <taxon>Spermatophyta</taxon>
        <taxon>Magnoliopsida</taxon>
        <taxon>eudicotyledons</taxon>
        <taxon>Gunneridae</taxon>
        <taxon>Pentapetalae</taxon>
        <taxon>asterids</taxon>
        <taxon>campanulids</taxon>
        <taxon>Asterales</taxon>
        <taxon>Asteraceae</taxon>
        <taxon>Asteroideae</taxon>
        <taxon>Anthemideae</taxon>
        <taxon>Anthemidinae</taxon>
        <taxon>Tanacetum</taxon>
    </lineage>
</organism>
<dbReference type="EMBL" id="BKCJ010228775">
    <property type="protein sequence ID" value="GEY98209.1"/>
    <property type="molecule type" value="Genomic_DNA"/>
</dbReference>
<feature type="coiled-coil region" evidence="1">
    <location>
        <begin position="252"/>
        <end position="304"/>
    </location>
</feature>
<evidence type="ECO:0000313" key="2">
    <source>
        <dbReference type="EMBL" id="GEY98209.1"/>
    </source>
</evidence>
<gene>
    <name evidence="2" type="ORF">Tci_470183</name>
</gene>
<proteinExistence type="predicted"/>
<feature type="coiled-coil region" evidence="1">
    <location>
        <begin position="92"/>
        <end position="119"/>
    </location>
</feature>
<comment type="caution">
    <text evidence="2">The sequence shown here is derived from an EMBL/GenBank/DDBJ whole genome shotgun (WGS) entry which is preliminary data.</text>
</comment>
<evidence type="ECO:0000256" key="1">
    <source>
        <dbReference type="SAM" id="Coils"/>
    </source>
</evidence>
<name>A0A699HX37_TANCI</name>
<protein>
    <submittedName>
        <fullName evidence="2">Uncharacterized protein</fullName>
    </submittedName>
</protein>
<reference evidence="2" key="1">
    <citation type="journal article" date="2019" name="Sci. Rep.">
        <title>Draft genome of Tanacetum cinerariifolium, the natural source of mosquito coil.</title>
        <authorList>
            <person name="Yamashiro T."/>
            <person name="Shiraishi A."/>
            <person name="Satake H."/>
            <person name="Nakayama K."/>
        </authorList>
    </citation>
    <scope>NUCLEOTIDE SEQUENCE</scope>
</reference>
<accession>A0A699HX37</accession>